<dbReference type="InterPro" id="IPR023091">
    <property type="entry name" value="MetalPrtase_cat_dom_sf_prd"/>
</dbReference>
<keyword evidence="7 9" id="KW-0378">Hydrolase</keyword>
<keyword evidence="3 9" id="KW-0698">rRNA processing</keyword>
<dbReference type="Gene3D" id="3.40.390.30">
    <property type="entry name" value="Metalloproteases ('zincins'), catalytic domain"/>
    <property type="match status" value="1"/>
</dbReference>
<evidence type="ECO:0000256" key="8">
    <source>
        <dbReference type="ARBA" id="ARBA00022833"/>
    </source>
</evidence>
<evidence type="ECO:0000256" key="9">
    <source>
        <dbReference type="HAMAP-Rule" id="MF_00009"/>
    </source>
</evidence>
<evidence type="ECO:0000256" key="7">
    <source>
        <dbReference type="ARBA" id="ARBA00022801"/>
    </source>
</evidence>
<dbReference type="PROSITE" id="PS01306">
    <property type="entry name" value="UPF0054"/>
    <property type="match status" value="1"/>
</dbReference>
<keyword evidence="9" id="KW-0963">Cytoplasm</keyword>
<evidence type="ECO:0000256" key="5">
    <source>
        <dbReference type="ARBA" id="ARBA00022723"/>
    </source>
</evidence>
<dbReference type="GO" id="GO:0008270">
    <property type="term" value="F:zinc ion binding"/>
    <property type="evidence" value="ECO:0007669"/>
    <property type="project" value="UniProtKB-UniRule"/>
</dbReference>
<evidence type="ECO:0000256" key="6">
    <source>
        <dbReference type="ARBA" id="ARBA00022759"/>
    </source>
</evidence>
<feature type="binding site" evidence="9">
    <location>
        <position position="128"/>
    </location>
    <ligand>
        <name>Zn(2+)</name>
        <dbReference type="ChEBI" id="CHEBI:29105"/>
        <note>catalytic</note>
    </ligand>
</feature>
<keyword evidence="8 9" id="KW-0862">Zinc</keyword>
<reference evidence="10" key="1">
    <citation type="submission" date="2020-08" db="EMBL/GenBank/DDBJ databases">
        <title>Genome public.</title>
        <authorList>
            <person name="Liu C."/>
            <person name="Sun Q."/>
        </authorList>
    </citation>
    <scope>NUCLEOTIDE SEQUENCE</scope>
    <source>
        <strain evidence="10">NSJ-53</strain>
    </source>
</reference>
<dbReference type="NCBIfam" id="TIGR00043">
    <property type="entry name" value="rRNA maturation RNase YbeY"/>
    <property type="match status" value="1"/>
</dbReference>
<keyword evidence="11" id="KW-1185">Reference proteome</keyword>
<protein>
    <recommendedName>
        <fullName evidence="9">Endoribonuclease YbeY</fullName>
        <ecNumber evidence="9">3.1.-.-</ecNumber>
    </recommendedName>
</protein>
<proteinExistence type="inferred from homology"/>
<accession>A0A926HPP4</accession>
<sequence length="162" mass="18082">MTVEIDNRQDIIAFDTAMKDVVHQAVASVMEVVDREKNVEVSVVLVDDPGIRELNRTFRNVDRSTDVLSFPMIEAGEDAGELDIDPETGEIFLGDIVISLETARRQAEDFGHSLAREVGYLTVHGCLHLLGYDHEAEAEKQMMRLREEEALGRIGLSREGEG</sequence>
<dbReference type="InterPro" id="IPR020549">
    <property type="entry name" value="YbeY_CS"/>
</dbReference>
<feature type="binding site" evidence="9">
    <location>
        <position position="134"/>
    </location>
    <ligand>
        <name>Zn(2+)</name>
        <dbReference type="ChEBI" id="CHEBI:29105"/>
        <note>catalytic</note>
    </ligand>
</feature>
<dbReference type="PANTHER" id="PTHR46986">
    <property type="entry name" value="ENDORIBONUCLEASE YBEY, CHLOROPLASTIC"/>
    <property type="match status" value="1"/>
</dbReference>
<keyword evidence="6 9" id="KW-0255">Endonuclease</keyword>
<evidence type="ECO:0000256" key="4">
    <source>
        <dbReference type="ARBA" id="ARBA00022722"/>
    </source>
</evidence>
<dbReference type="EMBL" id="JACRSR010000001">
    <property type="protein sequence ID" value="MBC8530915.1"/>
    <property type="molecule type" value="Genomic_DNA"/>
</dbReference>
<keyword evidence="5 9" id="KW-0479">Metal-binding</keyword>
<evidence type="ECO:0000313" key="10">
    <source>
        <dbReference type="EMBL" id="MBC8530915.1"/>
    </source>
</evidence>
<organism evidence="10 11">
    <name type="scientific">Gehongia tenuis</name>
    <dbReference type="NCBI Taxonomy" id="2763655"/>
    <lineage>
        <taxon>Bacteria</taxon>
        <taxon>Bacillati</taxon>
        <taxon>Bacillota</taxon>
        <taxon>Clostridia</taxon>
        <taxon>Christensenellales</taxon>
        <taxon>Christensenellaceae</taxon>
        <taxon>Gehongia</taxon>
    </lineage>
</organism>
<dbReference type="HAMAP" id="MF_00009">
    <property type="entry name" value="Endoribonucl_YbeY"/>
    <property type="match status" value="1"/>
</dbReference>
<evidence type="ECO:0000313" key="11">
    <source>
        <dbReference type="Proteomes" id="UP000623172"/>
    </source>
</evidence>
<keyword evidence="2 9" id="KW-0690">Ribosome biogenesis</keyword>
<dbReference type="Proteomes" id="UP000623172">
    <property type="component" value="Unassembled WGS sequence"/>
</dbReference>
<keyword evidence="4 9" id="KW-0540">Nuclease</keyword>
<evidence type="ECO:0000256" key="2">
    <source>
        <dbReference type="ARBA" id="ARBA00022517"/>
    </source>
</evidence>
<name>A0A926HPP4_9FIRM</name>
<dbReference type="EC" id="3.1.-.-" evidence="9"/>
<evidence type="ECO:0000256" key="3">
    <source>
        <dbReference type="ARBA" id="ARBA00022552"/>
    </source>
</evidence>
<dbReference type="GO" id="GO:0004521">
    <property type="term" value="F:RNA endonuclease activity"/>
    <property type="evidence" value="ECO:0007669"/>
    <property type="project" value="UniProtKB-UniRule"/>
</dbReference>
<comment type="caution">
    <text evidence="10">The sequence shown here is derived from an EMBL/GenBank/DDBJ whole genome shotgun (WGS) entry which is preliminary data.</text>
</comment>
<dbReference type="PANTHER" id="PTHR46986:SF1">
    <property type="entry name" value="ENDORIBONUCLEASE YBEY, CHLOROPLASTIC"/>
    <property type="match status" value="1"/>
</dbReference>
<comment type="function">
    <text evidence="9">Single strand-specific metallo-endoribonuclease involved in late-stage 70S ribosome quality control and in maturation of the 3' terminus of the 16S rRNA.</text>
</comment>
<dbReference type="AlphaFoldDB" id="A0A926HPP4"/>
<dbReference type="InterPro" id="IPR002036">
    <property type="entry name" value="YbeY"/>
</dbReference>
<comment type="subcellular location">
    <subcellularLocation>
        <location evidence="9">Cytoplasm</location>
    </subcellularLocation>
</comment>
<dbReference type="GO" id="GO:0006364">
    <property type="term" value="P:rRNA processing"/>
    <property type="evidence" value="ECO:0007669"/>
    <property type="project" value="UniProtKB-UniRule"/>
</dbReference>
<dbReference type="RefSeq" id="WP_249314985.1">
    <property type="nucleotide sequence ID" value="NZ_JACRSR010000001.1"/>
</dbReference>
<comment type="similarity">
    <text evidence="1 9">Belongs to the endoribonuclease YbeY family.</text>
</comment>
<dbReference type="Pfam" id="PF02130">
    <property type="entry name" value="YbeY"/>
    <property type="match status" value="1"/>
</dbReference>
<dbReference type="SUPFAM" id="SSF55486">
    <property type="entry name" value="Metalloproteases ('zincins'), catalytic domain"/>
    <property type="match status" value="1"/>
</dbReference>
<feature type="binding site" evidence="9">
    <location>
        <position position="124"/>
    </location>
    <ligand>
        <name>Zn(2+)</name>
        <dbReference type="ChEBI" id="CHEBI:29105"/>
        <note>catalytic</note>
    </ligand>
</feature>
<comment type="cofactor">
    <cofactor evidence="9">
        <name>Zn(2+)</name>
        <dbReference type="ChEBI" id="CHEBI:29105"/>
    </cofactor>
    <text evidence="9">Binds 1 zinc ion.</text>
</comment>
<dbReference type="GO" id="GO:0004222">
    <property type="term" value="F:metalloendopeptidase activity"/>
    <property type="evidence" value="ECO:0007669"/>
    <property type="project" value="InterPro"/>
</dbReference>
<dbReference type="GO" id="GO:0005737">
    <property type="term" value="C:cytoplasm"/>
    <property type="evidence" value="ECO:0007669"/>
    <property type="project" value="UniProtKB-SubCell"/>
</dbReference>
<evidence type="ECO:0000256" key="1">
    <source>
        <dbReference type="ARBA" id="ARBA00010875"/>
    </source>
</evidence>
<gene>
    <name evidence="9 10" type="primary">ybeY</name>
    <name evidence="10" type="ORF">H8696_03540</name>
</gene>